<dbReference type="Proteomes" id="UP000692954">
    <property type="component" value="Unassembled WGS sequence"/>
</dbReference>
<proteinExistence type="predicted"/>
<dbReference type="GO" id="GO:0010506">
    <property type="term" value="P:regulation of autophagy"/>
    <property type="evidence" value="ECO:0007669"/>
    <property type="project" value="InterPro"/>
</dbReference>
<dbReference type="GO" id="GO:0005776">
    <property type="term" value="C:autophagosome"/>
    <property type="evidence" value="ECO:0007669"/>
    <property type="project" value="TreeGrafter"/>
</dbReference>
<keyword evidence="3" id="KW-0418">Kinase</keyword>
<dbReference type="EMBL" id="CAJJDN010000026">
    <property type="protein sequence ID" value="CAD8069946.1"/>
    <property type="molecule type" value="Genomic_DNA"/>
</dbReference>
<dbReference type="SMART" id="SM00220">
    <property type="entry name" value="S_TKc"/>
    <property type="match status" value="1"/>
</dbReference>
<evidence type="ECO:0000256" key="2">
    <source>
        <dbReference type="ARBA" id="ARBA00022741"/>
    </source>
</evidence>
<evidence type="ECO:0000256" key="1">
    <source>
        <dbReference type="ARBA" id="ARBA00022679"/>
    </source>
</evidence>
<organism evidence="6 7">
    <name type="scientific">Paramecium sonneborni</name>
    <dbReference type="NCBI Taxonomy" id="65129"/>
    <lineage>
        <taxon>Eukaryota</taxon>
        <taxon>Sar</taxon>
        <taxon>Alveolata</taxon>
        <taxon>Ciliophora</taxon>
        <taxon>Intramacronucleata</taxon>
        <taxon>Oligohymenophorea</taxon>
        <taxon>Peniculida</taxon>
        <taxon>Parameciidae</taxon>
        <taxon>Paramecium</taxon>
    </lineage>
</organism>
<keyword evidence="7" id="KW-1185">Reference proteome</keyword>
<dbReference type="InterPro" id="IPR000719">
    <property type="entry name" value="Prot_kinase_dom"/>
</dbReference>
<dbReference type="GO" id="GO:0004674">
    <property type="term" value="F:protein serine/threonine kinase activity"/>
    <property type="evidence" value="ECO:0007669"/>
    <property type="project" value="InterPro"/>
</dbReference>
<dbReference type="AlphaFoldDB" id="A0A8S1LYP3"/>
<name>A0A8S1LYP3_9CILI</name>
<reference evidence="6" key="1">
    <citation type="submission" date="2021-01" db="EMBL/GenBank/DDBJ databases">
        <authorList>
            <consortium name="Genoscope - CEA"/>
            <person name="William W."/>
        </authorList>
    </citation>
    <scope>NUCLEOTIDE SEQUENCE</scope>
</reference>
<dbReference type="GO" id="GO:0005829">
    <property type="term" value="C:cytosol"/>
    <property type="evidence" value="ECO:0007669"/>
    <property type="project" value="TreeGrafter"/>
</dbReference>
<evidence type="ECO:0000259" key="5">
    <source>
        <dbReference type="PROSITE" id="PS50011"/>
    </source>
</evidence>
<dbReference type="Pfam" id="PF00069">
    <property type="entry name" value="Pkinase"/>
    <property type="match status" value="1"/>
</dbReference>
<dbReference type="GO" id="GO:0000045">
    <property type="term" value="P:autophagosome assembly"/>
    <property type="evidence" value="ECO:0007669"/>
    <property type="project" value="TreeGrafter"/>
</dbReference>
<evidence type="ECO:0000256" key="3">
    <source>
        <dbReference type="ARBA" id="ARBA00022777"/>
    </source>
</evidence>
<comment type="caution">
    <text evidence="6">The sequence shown here is derived from an EMBL/GenBank/DDBJ whole genome shotgun (WGS) entry which is preliminary data.</text>
</comment>
<sequence>MIGKYKICEPIGQGYSCKVYRAQCSETNQFYAIKVINHQQMSEPQMKLLGTEIEILQTLNCQNIIKLIDIIKNTSNTFIITELCQYGSLEDQMNKNKQFNEVQALNFLNQMCNALLTLKKQKIIHNDIKPSNIFISQNCFKLADFGFAMKENQNYQFNFGSPLYMSPETLTNNQHTYQSDIWSLGITVYQLLHGYTPFKAQNEKELLLCYINNSIPFNKEISSKMQAIISNMLVIDPQKRITIEKLQILIVDKENSMISSSFHQRTKSLSYDKQPFQFKEQTLNICLFVKSVRQEIQDNELLVYALTGIILYYTKQDQENEYNQITVIVQQQKQPNIFQMMKSDLLKFCMSQLVLSINLLTDQLKQLNPNFYHVQTKNVRLLVNLYNLYMFLRSGEQNRPLVLVNQNITFQEAQQLLSQINI</sequence>
<dbReference type="PROSITE" id="PS50011">
    <property type="entry name" value="PROTEIN_KINASE_DOM"/>
    <property type="match status" value="1"/>
</dbReference>
<keyword evidence="1" id="KW-0808">Transferase</keyword>
<keyword evidence="2" id="KW-0547">Nucleotide-binding</keyword>
<feature type="domain" description="Protein kinase" evidence="5">
    <location>
        <begin position="5"/>
        <end position="250"/>
    </location>
</feature>
<dbReference type="PANTHER" id="PTHR24348">
    <property type="entry name" value="SERINE/THREONINE-PROTEIN KINASE UNC-51-RELATED"/>
    <property type="match status" value="1"/>
</dbReference>
<dbReference type="PROSITE" id="PS00108">
    <property type="entry name" value="PROTEIN_KINASE_ST"/>
    <property type="match status" value="1"/>
</dbReference>
<dbReference type="GO" id="GO:0000407">
    <property type="term" value="C:phagophore assembly site"/>
    <property type="evidence" value="ECO:0007669"/>
    <property type="project" value="TreeGrafter"/>
</dbReference>
<gene>
    <name evidence="6" type="ORF">PSON_ATCC_30995.1.T0260117</name>
</gene>
<protein>
    <recommendedName>
        <fullName evidence="5">Protein kinase domain-containing protein</fullName>
    </recommendedName>
</protein>
<evidence type="ECO:0000313" key="6">
    <source>
        <dbReference type="EMBL" id="CAD8069946.1"/>
    </source>
</evidence>
<accession>A0A8S1LYP3</accession>
<evidence type="ECO:0000256" key="4">
    <source>
        <dbReference type="ARBA" id="ARBA00022840"/>
    </source>
</evidence>
<dbReference type="InterPro" id="IPR008271">
    <property type="entry name" value="Ser/Thr_kinase_AS"/>
</dbReference>
<keyword evidence="4" id="KW-0067">ATP-binding</keyword>
<evidence type="ECO:0000313" key="7">
    <source>
        <dbReference type="Proteomes" id="UP000692954"/>
    </source>
</evidence>
<dbReference type="InterPro" id="IPR045269">
    <property type="entry name" value="Atg1-like"/>
</dbReference>
<dbReference type="GO" id="GO:0005524">
    <property type="term" value="F:ATP binding"/>
    <property type="evidence" value="ECO:0007669"/>
    <property type="project" value="UniProtKB-KW"/>
</dbReference>
<dbReference type="GO" id="GO:0016020">
    <property type="term" value="C:membrane"/>
    <property type="evidence" value="ECO:0007669"/>
    <property type="project" value="TreeGrafter"/>
</dbReference>
<dbReference type="OrthoDB" id="288584at2759"/>
<dbReference type="PANTHER" id="PTHR24348:SF22">
    <property type="entry name" value="NON-SPECIFIC SERINE_THREONINE PROTEIN KINASE"/>
    <property type="match status" value="1"/>
</dbReference>